<keyword evidence="1" id="KW-0472">Membrane</keyword>
<dbReference type="AlphaFoldDB" id="A0A8J6XGT2"/>
<reference evidence="2" key="1">
    <citation type="submission" date="2020-09" db="EMBL/GenBank/DDBJ databases">
        <title>Iningainema tapete sp. nov. (Scytonemataceae, Cyanobacteria) from greenhouses in central Florida (USA) produces two types of nodularin with biosynthetic potential for microcystin-LR and anabaenopeptins.</title>
        <authorList>
            <person name="Berthold D.E."/>
            <person name="Lefler F.W."/>
            <person name="Huang I.-S."/>
            <person name="Abdulla H."/>
            <person name="Zimba P.V."/>
            <person name="Laughinghouse H.D. IV."/>
        </authorList>
    </citation>
    <scope>NUCLEOTIDE SEQUENCE</scope>
    <source>
        <strain evidence="2">BLCCT55</strain>
    </source>
</reference>
<keyword evidence="1" id="KW-1133">Transmembrane helix</keyword>
<feature type="transmembrane region" description="Helical" evidence="1">
    <location>
        <begin position="114"/>
        <end position="135"/>
    </location>
</feature>
<sequence length="136" mass="14899">MNIEFYNRVPVQPLVLHSLSYIWLGWYLSAHDIVWWVGAIVVGSVFAVVSKSISWVEYLVNFGSRALVVVLFLCASIAVVATWSLLLTFILIPLLATVLAEIELRLASLNKPQALSVLIVLAGIGLGIGGVLDFLY</sequence>
<name>A0A8J6XGT2_9CYAN</name>
<organism evidence="2 3">
    <name type="scientific">Iningainema tapete BLCC-T55</name>
    <dbReference type="NCBI Taxonomy" id="2748662"/>
    <lineage>
        <taxon>Bacteria</taxon>
        <taxon>Bacillati</taxon>
        <taxon>Cyanobacteriota</taxon>
        <taxon>Cyanophyceae</taxon>
        <taxon>Nostocales</taxon>
        <taxon>Scytonemataceae</taxon>
        <taxon>Iningainema tapete</taxon>
    </lineage>
</organism>
<accession>A0A8J6XGT2</accession>
<feature type="transmembrane region" description="Helical" evidence="1">
    <location>
        <begin position="33"/>
        <end position="54"/>
    </location>
</feature>
<gene>
    <name evidence="2" type="ORF">ICL16_05370</name>
</gene>
<evidence type="ECO:0000313" key="2">
    <source>
        <dbReference type="EMBL" id="MBD2771559.1"/>
    </source>
</evidence>
<dbReference type="EMBL" id="JACXAE010000025">
    <property type="protein sequence ID" value="MBD2771559.1"/>
    <property type="molecule type" value="Genomic_DNA"/>
</dbReference>
<protein>
    <submittedName>
        <fullName evidence="2">Uncharacterized protein</fullName>
    </submittedName>
</protein>
<dbReference type="Proteomes" id="UP000629098">
    <property type="component" value="Unassembled WGS sequence"/>
</dbReference>
<evidence type="ECO:0000256" key="1">
    <source>
        <dbReference type="SAM" id="Phobius"/>
    </source>
</evidence>
<keyword evidence="1" id="KW-0812">Transmembrane</keyword>
<dbReference type="RefSeq" id="WP_190825847.1">
    <property type="nucleotide sequence ID" value="NZ_CAWPPI010000025.1"/>
</dbReference>
<comment type="caution">
    <text evidence="2">The sequence shown here is derived from an EMBL/GenBank/DDBJ whole genome shotgun (WGS) entry which is preliminary data.</text>
</comment>
<evidence type="ECO:0000313" key="3">
    <source>
        <dbReference type="Proteomes" id="UP000629098"/>
    </source>
</evidence>
<feature type="transmembrane region" description="Helical" evidence="1">
    <location>
        <begin position="66"/>
        <end position="94"/>
    </location>
</feature>
<proteinExistence type="predicted"/>
<keyword evidence="3" id="KW-1185">Reference proteome</keyword>